<reference evidence="10" key="3">
    <citation type="submission" date="2025-09" db="UniProtKB">
        <authorList>
            <consortium name="Ensembl"/>
        </authorList>
    </citation>
    <scope>IDENTIFICATION</scope>
</reference>
<evidence type="ECO:0000256" key="2">
    <source>
        <dbReference type="ARBA" id="ARBA00022692"/>
    </source>
</evidence>
<keyword evidence="3 8" id="KW-1133">Transmembrane helix</keyword>
<dbReference type="InterPro" id="IPR000276">
    <property type="entry name" value="GPCR_Rhodpsn"/>
</dbReference>
<dbReference type="InterPro" id="IPR050125">
    <property type="entry name" value="GPCR_opsins"/>
</dbReference>
<dbReference type="GO" id="GO:0004930">
    <property type="term" value="F:G protein-coupled receptor activity"/>
    <property type="evidence" value="ECO:0007669"/>
    <property type="project" value="UniProtKB-KW"/>
</dbReference>
<keyword evidence="4" id="KW-0297">G-protein coupled receptor</keyword>
<evidence type="ECO:0000256" key="3">
    <source>
        <dbReference type="ARBA" id="ARBA00022989"/>
    </source>
</evidence>
<keyword evidence="7" id="KW-0807">Transducer</keyword>
<keyword evidence="2 8" id="KW-0812">Transmembrane</keyword>
<dbReference type="Pfam" id="PF00001">
    <property type="entry name" value="7tm_1"/>
    <property type="match status" value="1"/>
</dbReference>
<feature type="transmembrane region" description="Helical" evidence="8">
    <location>
        <begin position="48"/>
        <end position="70"/>
    </location>
</feature>
<dbReference type="STRING" id="62062.ENSHHUP00000069144"/>
<evidence type="ECO:0008006" key="12">
    <source>
        <dbReference type="Google" id="ProtNLM"/>
    </source>
</evidence>
<comment type="subcellular location">
    <subcellularLocation>
        <location evidence="1">Membrane</location>
        <topology evidence="1">Multi-pass membrane protein</topology>
    </subcellularLocation>
</comment>
<dbReference type="Ensembl" id="ENSHHUT00000071458.1">
    <property type="protein sequence ID" value="ENSHHUP00000069144.1"/>
    <property type="gene ID" value="ENSHHUG00000040743.1"/>
</dbReference>
<proteinExistence type="predicted"/>
<sequence length="113" mass="12451">MSMSIGLVWFYSLFWASLPVFSSYGPEPFGTSCTINWWGMRSSLIDRVYILLILIMCFFLPTLTIVASYVTILLTFSPRPGGGVGDREQPASVLPATYGVSDSSNVCQVSLHD</sequence>
<keyword evidence="5 8" id="KW-0472">Membrane</keyword>
<evidence type="ECO:0000256" key="4">
    <source>
        <dbReference type="ARBA" id="ARBA00023040"/>
    </source>
</evidence>
<reference evidence="11" key="1">
    <citation type="submission" date="2018-06" db="EMBL/GenBank/DDBJ databases">
        <title>Genome assembly of Danube salmon.</title>
        <authorList>
            <person name="Macqueen D.J."/>
            <person name="Gundappa M.K."/>
        </authorList>
    </citation>
    <scope>NUCLEOTIDE SEQUENCE [LARGE SCALE GENOMIC DNA]</scope>
</reference>
<evidence type="ECO:0000256" key="8">
    <source>
        <dbReference type="SAM" id="Phobius"/>
    </source>
</evidence>
<keyword evidence="11" id="KW-1185">Reference proteome</keyword>
<keyword evidence="6" id="KW-0675">Receptor</keyword>
<dbReference type="GO" id="GO:0016020">
    <property type="term" value="C:membrane"/>
    <property type="evidence" value="ECO:0007669"/>
    <property type="project" value="UniProtKB-SubCell"/>
</dbReference>
<organism evidence="10 11">
    <name type="scientific">Hucho hucho</name>
    <name type="common">huchen</name>
    <dbReference type="NCBI Taxonomy" id="62062"/>
    <lineage>
        <taxon>Eukaryota</taxon>
        <taxon>Metazoa</taxon>
        <taxon>Chordata</taxon>
        <taxon>Craniata</taxon>
        <taxon>Vertebrata</taxon>
        <taxon>Euteleostomi</taxon>
        <taxon>Actinopterygii</taxon>
        <taxon>Neopterygii</taxon>
        <taxon>Teleostei</taxon>
        <taxon>Protacanthopterygii</taxon>
        <taxon>Salmoniformes</taxon>
        <taxon>Salmonidae</taxon>
        <taxon>Salmoninae</taxon>
        <taxon>Hucho</taxon>
    </lineage>
</organism>
<name>A0A4W5Q9R1_9TELE</name>
<evidence type="ECO:0000256" key="6">
    <source>
        <dbReference type="ARBA" id="ARBA00023170"/>
    </source>
</evidence>
<evidence type="ECO:0000256" key="1">
    <source>
        <dbReference type="ARBA" id="ARBA00004141"/>
    </source>
</evidence>
<reference evidence="10" key="2">
    <citation type="submission" date="2025-08" db="UniProtKB">
        <authorList>
            <consortium name="Ensembl"/>
        </authorList>
    </citation>
    <scope>IDENTIFICATION</scope>
</reference>
<evidence type="ECO:0000256" key="9">
    <source>
        <dbReference type="SAM" id="SignalP"/>
    </source>
</evidence>
<dbReference type="Gene3D" id="1.20.1070.10">
    <property type="entry name" value="Rhodopsin 7-helix transmembrane proteins"/>
    <property type="match status" value="1"/>
</dbReference>
<evidence type="ECO:0000313" key="11">
    <source>
        <dbReference type="Proteomes" id="UP000314982"/>
    </source>
</evidence>
<dbReference type="AlphaFoldDB" id="A0A4W5Q9R1"/>
<evidence type="ECO:0000256" key="5">
    <source>
        <dbReference type="ARBA" id="ARBA00023136"/>
    </source>
</evidence>
<dbReference type="PANTHER" id="PTHR24240">
    <property type="entry name" value="OPSIN"/>
    <property type="match status" value="1"/>
</dbReference>
<evidence type="ECO:0000256" key="7">
    <source>
        <dbReference type="ARBA" id="ARBA00023224"/>
    </source>
</evidence>
<dbReference type="Proteomes" id="UP000314982">
    <property type="component" value="Unassembled WGS sequence"/>
</dbReference>
<feature type="signal peptide" evidence="9">
    <location>
        <begin position="1"/>
        <end position="22"/>
    </location>
</feature>
<accession>A0A4W5Q9R1</accession>
<keyword evidence="9" id="KW-0732">Signal</keyword>
<evidence type="ECO:0000313" key="10">
    <source>
        <dbReference type="Ensembl" id="ENSHHUP00000069144.1"/>
    </source>
</evidence>
<protein>
    <recommendedName>
        <fullName evidence="12">G-protein coupled receptors family 1 profile domain-containing protein</fullName>
    </recommendedName>
</protein>
<dbReference type="SUPFAM" id="SSF81321">
    <property type="entry name" value="Family A G protein-coupled receptor-like"/>
    <property type="match status" value="1"/>
</dbReference>
<feature type="chain" id="PRO_5021260536" description="G-protein coupled receptors family 1 profile domain-containing protein" evidence="9">
    <location>
        <begin position="23"/>
        <end position="113"/>
    </location>
</feature>